<dbReference type="OrthoDB" id="3987180at2759"/>
<dbReference type="EMBL" id="AOGT01000862">
    <property type="protein sequence ID" value="EMG49028.1"/>
    <property type="molecule type" value="Genomic_DNA"/>
</dbReference>
<dbReference type="AlphaFoldDB" id="M3JA94"/>
<evidence type="ECO:0000256" key="3">
    <source>
        <dbReference type="SAM" id="MobiDB-lite"/>
    </source>
</evidence>
<dbReference type="HOGENOM" id="CLU_615638_0_0_1"/>
<evidence type="ECO:0000259" key="4">
    <source>
        <dbReference type="Pfam" id="PF07967"/>
    </source>
</evidence>
<dbReference type="OMA" id="GWKCVSF"/>
<dbReference type="GO" id="GO:0008270">
    <property type="term" value="F:zinc ion binding"/>
    <property type="evidence" value="ECO:0007669"/>
    <property type="project" value="InterPro"/>
</dbReference>
<feature type="region of interest" description="Disordered" evidence="3">
    <location>
        <begin position="70"/>
        <end position="95"/>
    </location>
</feature>
<dbReference type="PANTHER" id="PTHR15835:SF6">
    <property type="entry name" value="ZINC FINGER C3HC-TYPE PROTEIN 1"/>
    <property type="match status" value="1"/>
</dbReference>
<accession>M3JA94</accession>
<keyword evidence="6" id="KW-1185">Reference proteome</keyword>
<dbReference type="eggNOG" id="ENOG502SB6V">
    <property type="taxonomic scope" value="Eukaryota"/>
</dbReference>
<evidence type="ECO:0000313" key="5">
    <source>
        <dbReference type="EMBL" id="EMG49028.1"/>
    </source>
</evidence>
<comment type="caution">
    <text evidence="5">The sequence shown here is derived from an EMBL/GenBank/DDBJ whole genome shotgun (WGS) entry which is preliminary data.</text>
</comment>
<evidence type="ECO:0000256" key="1">
    <source>
        <dbReference type="ARBA" id="ARBA00004123"/>
    </source>
</evidence>
<sequence length="472" mass="54724">MEAIFKLSMDEVSPSDTSQLLEDCLNIIQSPSHHQTYNPTISSKNINSNHPDIQYFQKIKHRNHYNYHKSKHQTKWNTDKVNNNNTSGKMSTSSSSTTAVTENFDPFNLDLLLARLKSFNSLNWVTIDESINELKCALNGWKCVSFGLKETKNHLMCTYCSQQLFLKNDVSKSGDLSQFDYDVLSGKLYDESFQKKLVEMYIIQIENTGHSPNCLWKNFETPLNGTYYLRQHLPDSNDFLIKQYCKNLKNLIDNLLILQEYSESFTPTFLHQEIDPAFIHISNQWLLAKYFHDNKENFITGLAYNIPTWIYQLAVFGWSLNVQSYARDVILVMSCNMCNERVFLNTPSNTNIPQPLNLSSSKILTPVKYPMSTAQPDDEFETAVDCNKFDPRINHKPWCSHLHNDLPKYFYDMLLASESSIGPNGEYVPDNDLMNIDTSLHEQNVRKRSKSYTVNEGLERLTKLRKLYLIDE</sequence>
<protein>
    <recommendedName>
        <fullName evidence="4">C3HC-type domain-containing protein</fullName>
    </recommendedName>
</protein>
<organism evidence="5 6">
    <name type="scientific">Candida maltosa (strain Xu316)</name>
    <name type="common">Yeast</name>
    <dbReference type="NCBI Taxonomy" id="1245528"/>
    <lineage>
        <taxon>Eukaryota</taxon>
        <taxon>Fungi</taxon>
        <taxon>Dikarya</taxon>
        <taxon>Ascomycota</taxon>
        <taxon>Saccharomycotina</taxon>
        <taxon>Pichiomycetes</taxon>
        <taxon>Debaryomycetaceae</taxon>
        <taxon>Candida/Lodderomyces clade</taxon>
        <taxon>Candida</taxon>
    </lineage>
</organism>
<feature type="compositionally biased region" description="Low complexity" evidence="3">
    <location>
        <begin position="82"/>
        <end position="95"/>
    </location>
</feature>
<dbReference type="InterPro" id="IPR012935">
    <property type="entry name" value="NuBaID_N"/>
</dbReference>
<dbReference type="GO" id="GO:0005634">
    <property type="term" value="C:nucleus"/>
    <property type="evidence" value="ECO:0007669"/>
    <property type="project" value="UniProtKB-SubCell"/>
</dbReference>
<gene>
    <name evidence="5" type="ORF">G210_0308</name>
</gene>
<dbReference type="Proteomes" id="UP000011777">
    <property type="component" value="Unassembled WGS sequence"/>
</dbReference>
<evidence type="ECO:0000313" key="6">
    <source>
        <dbReference type="Proteomes" id="UP000011777"/>
    </source>
</evidence>
<keyword evidence="2" id="KW-0539">Nucleus</keyword>
<evidence type="ECO:0000256" key="2">
    <source>
        <dbReference type="ARBA" id="ARBA00023242"/>
    </source>
</evidence>
<comment type="subcellular location">
    <subcellularLocation>
        <location evidence="1">Nucleus</location>
    </subcellularLocation>
</comment>
<reference evidence="5 6" key="1">
    <citation type="submission" date="2013-02" db="EMBL/GenBank/DDBJ databases">
        <title>Genome sequence of Candida maltosa Xu316, a potential industrial strain for xylitol and ethanol production.</title>
        <authorList>
            <person name="Yu J."/>
            <person name="Wang Q."/>
            <person name="Geng X."/>
            <person name="Bao W."/>
            <person name="He P."/>
            <person name="Cai J."/>
        </authorList>
    </citation>
    <scope>NUCLEOTIDE SEQUENCE [LARGE SCALE GENOMIC DNA]</scope>
    <source>
        <strain evidence="6">Xu316</strain>
    </source>
</reference>
<dbReference type="Pfam" id="PF07967">
    <property type="entry name" value="zf-C3HC"/>
    <property type="match status" value="1"/>
</dbReference>
<proteinExistence type="predicted"/>
<feature type="domain" description="C3HC-type" evidence="4">
    <location>
        <begin position="108"/>
        <end position="256"/>
    </location>
</feature>
<name>M3JA94_CANMX</name>
<dbReference type="STRING" id="1245528.M3JA94"/>
<dbReference type="PANTHER" id="PTHR15835">
    <property type="entry name" value="NUCLEAR-INTERACTING PARTNER OF ALK"/>
    <property type="match status" value="1"/>
</dbReference>